<dbReference type="InterPro" id="IPR050117">
    <property type="entry name" value="MAPK"/>
</dbReference>
<dbReference type="EC" id="2.7.11.24" evidence="1 10"/>
<dbReference type="PROSITE" id="PS00107">
    <property type="entry name" value="PROTEIN_KINASE_ATP"/>
    <property type="match status" value="1"/>
</dbReference>
<dbReference type="PROSITE" id="PS00108">
    <property type="entry name" value="PROTEIN_KINASE_ST"/>
    <property type="match status" value="1"/>
</dbReference>
<name>A0A9B0F2Y4_BOMTE</name>
<dbReference type="Gene3D" id="3.30.200.20">
    <property type="entry name" value="Phosphorylase Kinase, domain 1"/>
    <property type="match status" value="1"/>
</dbReference>
<dbReference type="InterPro" id="IPR008271">
    <property type="entry name" value="Ser/Thr_kinase_AS"/>
</dbReference>
<evidence type="ECO:0000256" key="2">
    <source>
        <dbReference type="ARBA" id="ARBA00022527"/>
    </source>
</evidence>
<dbReference type="AlphaFoldDB" id="A0A9B0F2Y4"/>
<dbReference type="FunFam" id="1.10.510.10:FF:000238">
    <property type="entry name" value="Mitogen-activated protein kinase"/>
    <property type="match status" value="1"/>
</dbReference>
<dbReference type="KEGG" id="bter:100643480"/>
<comment type="catalytic activity">
    <reaction evidence="8">
        <text>L-seryl-[protein] + ATP = O-phospho-L-seryl-[protein] + ADP + H(+)</text>
        <dbReference type="Rhea" id="RHEA:17989"/>
        <dbReference type="Rhea" id="RHEA-COMP:9863"/>
        <dbReference type="Rhea" id="RHEA-COMP:11604"/>
        <dbReference type="ChEBI" id="CHEBI:15378"/>
        <dbReference type="ChEBI" id="CHEBI:29999"/>
        <dbReference type="ChEBI" id="CHEBI:30616"/>
        <dbReference type="ChEBI" id="CHEBI:83421"/>
        <dbReference type="ChEBI" id="CHEBI:456216"/>
        <dbReference type="EC" id="2.7.11.24"/>
    </reaction>
</comment>
<organism evidence="13 14">
    <name type="scientific">Bombus terrestris</name>
    <name type="common">Buff-tailed bumblebee</name>
    <name type="synonym">Apis terrestris</name>
    <dbReference type="NCBI Taxonomy" id="30195"/>
    <lineage>
        <taxon>Eukaryota</taxon>
        <taxon>Metazoa</taxon>
        <taxon>Ecdysozoa</taxon>
        <taxon>Arthropoda</taxon>
        <taxon>Hexapoda</taxon>
        <taxon>Insecta</taxon>
        <taxon>Pterygota</taxon>
        <taxon>Neoptera</taxon>
        <taxon>Endopterygota</taxon>
        <taxon>Hymenoptera</taxon>
        <taxon>Apocrita</taxon>
        <taxon>Aculeata</taxon>
        <taxon>Apoidea</taxon>
        <taxon>Anthophila</taxon>
        <taxon>Apidae</taxon>
        <taxon>Bombus</taxon>
        <taxon>Bombus</taxon>
    </lineage>
</organism>
<dbReference type="Proteomes" id="UP000835206">
    <property type="component" value="Chromosome 4"/>
</dbReference>
<dbReference type="InterPro" id="IPR003527">
    <property type="entry name" value="MAP_kinase_CS"/>
</dbReference>
<comment type="similarity">
    <text evidence="10">Belongs to the protein kinase superfamily. Ser/Thr protein kinase family. MAP kinase subfamily.</text>
</comment>
<dbReference type="GO" id="GO:0036064">
    <property type="term" value="C:ciliary basal body"/>
    <property type="evidence" value="ECO:0007669"/>
    <property type="project" value="UniProtKB-ARBA"/>
</dbReference>
<dbReference type="InterPro" id="IPR011009">
    <property type="entry name" value="Kinase-like_dom_sf"/>
</dbReference>
<keyword evidence="10" id="KW-0460">Magnesium</keyword>
<evidence type="ECO:0000259" key="12">
    <source>
        <dbReference type="PROSITE" id="PS50011"/>
    </source>
</evidence>
<sequence>MSSKNTSEKVLEIDAHVSKHYDIVRRLGKGAYGIVWKAIDKKNKETVAVKKIFDAFRNQTDAQRTFREIMFLLSFANHDNIIRLIGLHKANNDRDIYLVFEYMETDLHNVIKKGKILKDLHKVFIMYQLFKAIKYIHSGNVIHRDLKPSNVLLNAHCHCKIADFGLARSVTQIGEGDGETASDPTLTDYVATRWYRAPEILVASKRYTKGIDMWSLGCILGEMLLGKPLFPGSSTINQVERIMATLPPPTREDLVSVSAGYGTNLLEKTPNVPRRSLKDLLPEVPEKALDLISNLIVFNPNHRLTAVEALEHPYVADFHRRSNEPERGSNVVPLLRDDVQLSVDEYRNKLYSMMDEKHRKHKNMSKSRIRRLSEHIRKETVSSSSNPVIGQGDATVRKNLTHSYQDLRKERGRSDTYEPSYLEVRTQLPSRKATRHSQIDSGERITKTRSICVSVESQTQNTKNLRPTAKSVATQYTHNFVNGSLNNLTPSTTKSCLYLNQQHRQLSKSQRSIQSDQPMVCAPGRRPNQIVTGNRDKLRRNCKQIRTTSRPTSDVNWREEDRQKTSFDHDNLKSLQTKYFARTPDNTTSYYLRSSSNNNKNASSSESLYNSCHSTVKNLAVRNYLNQTVPLRVEEQSPSHPCRTKTNTDYRILRSNANNIEKLHQSTNYLTSGNNRSRNAAPNGCHVVGTQLKHVADGSTSNEKKKNSPFLDNYSQSHGIITASMYKDLRNGTIRW</sequence>
<evidence type="ECO:0000256" key="3">
    <source>
        <dbReference type="ARBA" id="ARBA00022679"/>
    </source>
</evidence>
<proteinExistence type="inferred from homology"/>
<comment type="activity regulation">
    <text evidence="10">Activated by threonine and tyrosine phosphorylation.</text>
</comment>
<dbReference type="CDD" id="cd07852">
    <property type="entry name" value="STKc_MAPK15-like"/>
    <property type="match status" value="1"/>
</dbReference>
<feature type="compositionally biased region" description="Polar residues" evidence="11">
    <location>
        <begin position="546"/>
        <end position="555"/>
    </location>
</feature>
<evidence type="ECO:0000256" key="9">
    <source>
        <dbReference type="PROSITE-ProRule" id="PRU10141"/>
    </source>
</evidence>
<keyword evidence="5 10" id="KW-0418">Kinase</keyword>
<dbReference type="Gene3D" id="1.10.510.10">
    <property type="entry name" value="Transferase(Phosphotransferase) domain 1"/>
    <property type="match status" value="1"/>
</dbReference>
<dbReference type="InterPro" id="IPR000719">
    <property type="entry name" value="Prot_kinase_dom"/>
</dbReference>
<protein>
    <recommendedName>
        <fullName evidence="1 10">Mitogen-activated protein kinase</fullName>
        <ecNumber evidence="1 10">2.7.11.24</ecNumber>
    </recommendedName>
</protein>
<evidence type="ECO:0000256" key="8">
    <source>
        <dbReference type="ARBA" id="ARBA00048312"/>
    </source>
</evidence>
<dbReference type="GeneID" id="100643480"/>
<evidence type="ECO:0000313" key="14">
    <source>
        <dbReference type="RefSeq" id="XP_003394932.2"/>
    </source>
</evidence>
<evidence type="ECO:0000256" key="7">
    <source>
        <dbReference type="ARBA" id="ARBA00047592"/>
    </source>
</evidence>
<keyword evidence="2 10" id="KW-0723">Serine/threonine-protein kinase</keyword>
<feature type="region of interest" description="Disordered" evidence="11">
    <location>
        <begin position="546"/>
        <end position="570"/>
    </location>
</feature>
<feature type="binding site" evidence="9">
    <location>
        <position position="51"/>
    </location>
    <ligand>
        <name>ATP</name>
        <dbReference type="ChEBI" id="CHEBI:30616"/>
    </ligand>
</feature>
<evidence type="ECO:0000256" key="10">
    <source>
        <dbReference type="RuleBase" id="RU361165"/>
    </source>
</evidence>
<evidence type="ECO:0000256" key="1">
    <source>
        <dbReference type="ARBA" id="ARBA00012411"/>
    </source>
</evidence>
<dbReference type="InterPro" id="IPR017441">
    <property type="entry name" value="Protein_kinase_ATP_BS"/>
</dbReference>
<dbReference type="GO" id="GO:0005524">
    <property type="term" value="F:ATP binding"/>
    <property type="evidence" value="ECO:0007669"/>
    <property type="project" value="UniProtKB-UniRule"/>
</dbReference>
<feature type="compositionally biased region" description="Basic and acidic residues" evidence="11">
    <location>
        <begin position="405"/>
        <end position="414"/>
    </location>
</feature>
<evidence type="ECO:0000256" key="6">
    <source>
        <dbReference type="ARBA" id="ARBA00022840"/>
    </source>
</evidence>
<dbReference type="PANTHER" id="PTHR24055">
    <property type="entry name" value="MITOGEN-ACTIVATED PROTEIN KINASE"/>
    <property type="match status" value="1"/>
</dbReference>
<evidence type="ECO:0000313" key="13">
    <source>
        <dbReference type="Proteomes" id="UP000835206"/>
    </source>
</evidence>
<dbReference type="OrthoDB" id="192887at2759"/>
<keyword evidence="13" id="KW-1185">Reference proteome</keyword>
<dbReference type="SMART" id="SM00220">
    <property type="entry name" value="S_TKc"/>
    <property type="match status" value="1"/>
</dbReference>
<dbReference type="PROSITE" id="PS01351">
    <property type="entry name" value="MAPK"/>
    <property type="match status" value="1"/>
</dbReference>
<comment type="cofactor">
    <cofactor evidence="10">
        <name>Mg(2+)</name>
        <dbReference type="ChEBI" id="CHEBI:18420"/>
    </cofactor>
</comment>
<feature type="region of interest" description="Disordered" evidence="11">
    <location>
        <begin position="506"/>
        <end position="527"/>
    </location>
</feature>
<evidence type="ECO:0000256" key="11">
    <source>
        <dbReference type="SAM" id="MobiDB-lite"/>
    </source>
</evidence>
<feature type="compositionally biased region" description="Basic and acidic residues" evidence="11">
    <location>
        <begin position="556"/>
        <end position="570"/>
    </location>
</feature>
<feature type="compositionally biased region" description="Polar residues" evidence="11">
    <location>
        <begin position="506"/>
        <end position="517"/>
    </location>
</feature>
<feature type="region of interest" description="Disordered" evidence="11">
    <location>
        <begin position="376"/>
        <end position="414"/>
    </location>
</feature>
<dbReference type="FunFam" id="3.30.200.20:FF:000166">
    <property type="entry name" value="Mitogen-activated protein kinase"/>
    <property type="match status" value="1"/>
</dbReference>
<dbReference type="SUPFAM" id="SSF56112">
    <property type="entry name" value="Protein kinase-like (PK-like)"/>
    <property type="match status" value="1"/>
</dbReference>
<keyword evidence="6 9" id="KW-0067">ATP-binding</keyword>
<comment type="catalytic activity">
    <reaction evidence="7 10">
        <text>L-threonyl-[protein] + ATP = O-phospho-L-threonyl-[protein] + ADP + H(+)</text>
        <dbReference type="Rhea" id="RHEA:46608"/>
        <dbReference type="Rhea" id="RHEA-COMP:11060"/>
        <dbReference type="Rhea" id="RHEA-COMP:11605"/>
        <dbReference type="ChEBI" id="CHEBI:15378"/>
        <dbReference type="ChEBI" id="CHEBI:30013"/>
        <dbReference type="ChEBI" id="CHEBI:30616"/>
        <dbReference type="ChEBI" id="CHEBI:61977"/>
        <dbReference type="ChEBI" id="CHEBI:456216"/>
        <dbReference type="EC" id="2.7.11.24"/>
    </reaction>
</comment>
<dbReference type="CTD" id="31877"/>
<evidence type="ECO:0000256" key="5">
    <source>
        <dbReference type="ARBA" id="ARBA00022777"/>
    </source>
</evidence>
<dbReference type="PROSITE" id="PS50011">
    <property type="entry name" value="PROTEIN_KINASE_DOM"/>
    <property type="match status" value="1"/>
</dbReference>
<reference evidence="14" key="1">
    <citation type="submission" date="2025-08" db="UniProtKB">
        <authorList>
            <consortium name="RefSeq"/>
        </authorList>
    </citation>
    <scope>IDENTIFICATION</scope>
</reference>
<dbReference type="GO" id="GO:0004707">
    <property type="term" value="F:MAP kinase activity"/>
    <property type="evidence" value="ECO:0007669"/>
    <property type="project" value="UniProtKB-EC"/>
</dbReference>
<dbReference type="Pfam" id="PF00069">
    <property type="entry name" value="Pkinase"/>
    <property type="match status" value="1"/>
</dbReference>
<dbReference type="RefSeq" id="XP_003394932.2">
    <property type="nucleotide sequence ID" value="XM_003394884.4"/>
</dbReference>
<accession>A0A9B0F2Y4</accession>
<evidence type="ECO:0000256" key="4">
    <source>
        <dbReference type="ARBA" id="ARBA00022741"/>
    </source>
</evidence>
<feature type="domain" description="Protein kinase" evidence="12">
    <location>
        <begin position="21"/>
        <end position="315"/>
    </location>
</feature>
<keyword evidence="3 10" id="KW-0808">Transferase</keyword>
<keyword evidence="4 9" id="KW-0547">Nucleotide-binding</keyword>
<gene>
    <name evidence="14" type="primary">LOC100643480</name>
</gene>